<evidence type="ECO:0000256" key="7">
    <source>
        <dbReference type="ARBA" id="ARBA00023002"/>
    </source>
</evidence>
<dbReference type="EnsemblPlants" id="Kaladp0018s0257.1.v1.1">
    <property type="protein sequence ID" value="Kaladp0018s0257.1.v1.1"/>
    <property type="gene ID" value="Kaladp0018s0257.v1.1"/>
</dbReference>
<dbReference type="GO" id="GO:0020037">
    <property type="term" value="F:heme binding"/>
    <property type="evidence" value="ECO:0007669"/>
    <property type="project" value="UniProtKB-UniRule"/>
</dbReference>
<keyword evidence="5 12" id="KW-0479">Metal-binding</keyword>
<feature type="disulfide bond" evidence="14">
    <location>
        <begin position="33"/>
        <end position="115"/>
    </location>
</feature>
<comment type="similarity">
    <text evidence="15">Belongs to the peroxidase family. Classical plant (class III) peroxidase subfamily.</text>
</comment>
<dbReference type="InterPro" id="IPR010255">
    <property type="entry name" value="Haem_peroxidase_sf"/>
</dbReference>
<evidence type="ECO:0000256" key="5">
    <source>
        <dbReference type="ARBA" id="ARBA00022723"/>
    </source>
</evidence>
<keyword evidence="4 15" id="KW-0349">Heme</keyword>
<evidence type="ECO:0000256" key="10">
    <source>
        <dbReference type="PIRSR" id="PIRSR600823-1"/>
    </source>
</evidence>
<dbReference type="InterPro" id="IPR033905">
    <property type="entry name" value="Secretory_peroxidase"/>
</dbReference>
<comment type="function">
    <text evidence="15">Removal of H(2)O(2), oxidation of toxic reductants, biosynthesis and degradation of lignin, suberization, auxin catabolism, response to environmental stresses such as wounding, pathogen attack and oxidative stress.</text>
</comment>
<reference evidence="17" key="1">
    <citation type="submission" date="2021-01" db="UniProtKB">
        <authorList>
            <consortium name="EnsemblPlants"/>
        </authorList>
    </citation>
    <scope>IDENTIFICATION</scope>
</reference>
<evidence type="ECO:0000256" key="15">
    <source>
        <dbReference type="RuleBase" id="RU362060"/>
    </source>
</evidence>
<dbReference type="AlphaFoldDB" id="A0A7N0T288"/>
<dbReference type="GO" id="GO:0006979">
    <property type="term" value="P:response to oxidative stress"/>
    <property type="evidence" value="ECO:0007669"/>
    <property type="project" value="UniProtKB-UniRule"/>
</dbReference>
<evidence type="ECO:0000256" key="13">
    <source>
        <dbReference type="PIRSR" id="PIRSR600823-4"/>
    </source>
</evidence>
<dbReference type="Gene3D" id="1.10.520.10">
    <property type="match status" value="1"/>
</dbReference>
<comment type="cofactor">
    <cofactor evidence="12 15">
        <name>Ca(2+)</name>
        <dbReference type="ChEBI" id="CHEBI:29108"/>
    </cofactor>
    <text evidence="12 15">Binds 2 calcium ions per subunit.</text>
</comment>
<feature type="signal peptide" evidence="15">
    <location>
        <begin position="1"/>
        <end position="21"/>
    </location>
</feature>
<dbReference type="Proteomes" id="UP000594263">
    <property type="component" value="Unplaced"/>
</dbReference>
<dbReference type="Gene3D" id="1.10.420.10">
    <property type="entry name" value="Peroxidase, domain 2"/>
    <property type="match status" value="1"/>
</dbReference>
<organism evidence="17 18">
    <name type="scientific">Kalanchoe fedtschenkoi</name>
    <name type="common">Lavender scallops</name>
    <name type="synonym">South American air plant</name>
    <dbReference type="NCBI Taxonomy" id="63787"/>
    <lineage>
        <taxon>Eukaryota</taxon>
        <taxon>Viridiplantae</taxon>
        <taxon>Streptophyta</taxon>
        <taxon>Embryophyta</taxon>
        <taxon>Tracheophyta</taxon>
        <taxon>Spermatophyta</taxon>
        <taxon>Magnoliopsida</taxon>
        <taxon>eudicotyledons</taxon>
        <taxon>Gunneridae</taxon>
        <taxon>Pentapetalae</taxon>
        <taxon>Saxifragales</taxon>
        <taxon>Crassulaceae</taxon>
        <taxon>Kalanchoe</taxon>
    </lineage>
</organism>
<feature type="binding site" evidence="12">
    <location>
        <position position="248"/>
    </location>
    <ligand>
        <name>Ca(2+)</name>
        <dbReference type="ChEBI" id="CHEBI:29108"/>
        <label>2</label>
    </ligand>
</feature>
<dbReference type="PRINTS" id="PR00461">
    <property type="entry name" value="PLPEROXIDASE"/>
</dbReference>
<keyword evidence="12 15" id="KW-0106">Calcium</keyword>
<feature type="binding site" evidence="12">
    <location>
        <position position="253"/>
    </location>
    <ligand>
        <name>Ca(2+)</name>
        <dbReference type="ChEBI" id="CHEBI:29108"/>
        <label>2</label>
    </ligand>
</feature>
<dbReference type="PANTHER" id="PTHR31517">
    <property type="match status" value="1"/>
</dbReference>
<dbReference type="Pfam" id="PF00141">
    <property type="entry name" value="peroxidase"/>
    <property type="match status" value="1"/>
</dbReference>
<comment type="catalytic activity">
    <reaction evidence="1 15">
        <text>2 a phenolic donor + H2O2 = 2 a phenolic radical donor + 2 H2O</text>
        <dbReference type="Rhea" id="RHEA:56136"/>
        <dbReference type="ChEBI" id="CHEBI:15377"/>
        <dbReference type="ChEBI" id="CHEBI:16240"/>
        <dbReference type="ChEBI" id="CHEBI:139520"/>
        <dbReference type="ChEBI" id="CHEBI:139521"/>
        <dbReference type="EC" id="1.11.1.7"/>
    </reaction>
</comment>
<feature type="binding site" evidence="12">
    <location>
        <position position="74"/>
    </location>
    <ligand>
        <name>Ca(2+)</name>
        <dbReference type="ChEBI" id="CHEBI:29108"/>
        <label>1</label>
    </ligand>
</feature>
<feature type="binding site" evidence="12">
    <location>
        <position position="68"/>
    </location>
    <ligand>
        <name>Ca(2+)</name>
        <dbReference type="ChEBI" id="CHEBI:29108"/>
        <label>1</label>
    </ligand>
</feature>
<dbReference type="Gramene" id="Kaladp0018s0257.1.v1.1">
    <property type="protein sequence ID" value="Kaladp0018s0257.1.v1.1"/>
    <property type="gene ID" value="Kaladp0018s0257.v1.1"/>
</dbReference>
<accession>A0A7N0T288</accession>
<keyword evidence="15" id="KW-0376">Hydrogen peroxide</keyword>
<feature type="domain" description="Plant heme peroxidase family profile" evidence="16">
    <location>
        <begin position="23"/>
        <end position="324"/>
    </location>
</feature>
<proteinExistence type="inferred from homology"/>
<dbReference type="InterPro" id="IPR000823">
    <property type="entry name" value="Peroxidase_pln"/>
</dbReference>
<dbReference type="CDD" id="cd00693">
    <property type="entry name" value="secretory_peroxidase"/>
    <property type="match status" value="1"/>
</dbReference>
<evidence type="ECO:0000259" key="16">
    <source>
        <dbReference type="PROSITE" id="PS50873"/>
    </source>
</evidence>
<keyword evidence="3 15" id="KW-0575">Peroxidase</keyword>
<name>A0A7N0T288_KALFE</name>
<feature type="binding site" evidence="11">
    <location>
        <position position="164"/>
    </location>
    <ligand>
        <name>substrate</name>
    </ligand>
</feature>
<keyword evidence="7 15" id="KW-0560">Oxidoreductase</keyword>
<evidence type="ECO:0000256" key="9">
    <source>
        <dbReference type="ARBA" id="ARBA00023157"/>
    </source>
</evidence>
<dbReference type="EC" id="1.11.1.7" evidence="2 15"/>
<feature type="binding site" evidence="12">
    <location>
        <position position="89"/>
    </location>
    <ligand>
        <name>Ca(2+)</name>
        <dbReference type="ChEBI" id="CHEBI:29108"/>
        <label>1</label>
    </ligand>
</feature>
<feature type="binding site" description="axial binding residue" evidence="12">
    <location>
        <position position="194"/>
    </location>
    <ligand>
        <name>heme b</name>
        <dbReference type="ChEBI" id="CHEBI:60344"/>
    </ligand>
    <ligandPart>
        <name>Fe</name>
        <dbReference type="ChEBI" id="CHEBI:18248"/>
    </ligandPart>
</feature>
<evidence type="ECO:0000256" key="2">
    <source>
        <dbReference type="ARBA" id="ARBA00012313"/>
    </source>
</evidence>
<feature type="binding site" evidence="12">
    <location>
        <position position="195"/>
    </location>
    <ligand>
        <name>Ca(2+)</name>
        <dbReference type="ChEBI" id="CHEBI:29108"/>
        <label>2</label>
    </ligand>
</feature>
<dbReference type="FunFam" id="1.10.420.10:FF:000007">
    <property type="entry name" value="Peroxidase"/>
    <property type="match status" value="1"/>
</dbReference>
<evidence type="ECO:0000256" key="1">
    <source>
        <dbReference type="ARBA" id="ARBA00000189"/>
    </source>
</evidence>
<evidence type="ECO:0000256" key="11">
    <source>
        <dbReference type="PIRSR" id="PIRSR600823-2"/>
    </source>
</evidence>
<dbReference type="SUPFAM" id="SSF48113">
    <property type="entry name" value="Heme-dependent peroxidases"/>
    <property type="match status" value="1"/>
</dbReference>
<evidence type="ECO:0000256" key="14">
    <source>
        <dbReference type="PIRSR" id="PIRSR600823-5"/>
    </source>
</evidence>
<feature type="binding site" evidence="12">
    <location>
        <position position="70"/>
    </location>
    <ligand>
        <name>Ca(2+)</name>
        <dbReference type="ChEBI" id="CHEBI:29108"/>
        <label>1</label>
    </ligand>
</feature>
<dbReference type="GO" id="GO:0046872">
    <property type="term" value="F:metal ion binding"/>
    <property type="evidence" value="ECO:0007669"/>
    <property type="project" value="UniProtKB-UniRule"/>
</dbReference>
<feature type="chain" id="PRO_5029950399" description="Peroxidase" evidence="15">
    <location>
        <begin position="22"/>
        <end position="324"/>
    </location>
</feature>
<dbReference type="PROSITE" id="PS50873">
    <property type="entry name" value="PEROXIDASE_4"/>
    <property type="match status" value="1"/>
</dbReference>
<evidence type="ECO:0000313" key="18">
    <source>
        <dbReference type="Proteomes" id="UP000594263"/>
    </source>
</evidence>
<evidence type="ECO:0000256" key="3">
    <source>
        <dbReference type="ARBA" id="ARBA00022559"/>
    </source>
</evidence>
<feature type="binding site" evidence="12">
    <location>
        <position position="65"/>
    </location>
    <ligand>
        <name>Ca(2+)</name>
        <dbReference type="ChEBI" id="CHEBI:29108"/>
        <label>1</label>
    </ligand>
</feature>
<feature type="disulfide bond" evidence="14">
    <location>
        <begin position="121"/>
        <end position="321"/>
    </location>
</feature>
<dbReference type="GO" id="GO:0042744">
    <property type="term" value="P:hydrogen peroxide catabolic process"/>
    <property type="evidence" value="ECO:0007669"/>
    <property type="project" value="UniProtKB-KW"/>
</dbReference>
<feature type="site" description="Transition state stabilizer" evidence="13">
    <location>
        <position position="60"/>
    </location>
</feature>
<feature type="disulfide bond" evidence="14">
    <location>
        <begin position="201"/>
        <end position="231"/>
    </location>
</feature>
<dbReference type="PRINTS" id="PR00458">
    <property type="entry name" value="PEROXIDASE"/>
</dbReference>
<keyword evidence="15" id="KW-0964">Secreted</keyword>
<feature type="disulfide bond" evidence="14">
    <location>
        <begin position="66"/>
        <end position="71"/>
    </location>
</feature>
<protein>
    <recommendedName>
        <fullName evidence="2 15">Peroxidase</fullName>
        <ecNumber evidence="2 15">1.11.1.7</ecNumber>
    </recommendedName>
</protein>
<evidence type="ECO:0000256" key="8">
    <source>
        <dbReference type="ARBA" id="ARBA00023004"/>
    </source>
</evidence>
<keyword evidence="18" id="KW-1185">Reference proteome</keyword>
<dbReference type="GO" id="GO:0140825">
    <property type="term" value="F:lactoperoxidase activity"/>
    <property type="evidence" value="ECO:0007669"/>
    <property type="project" value="UniProtKB-EC"/>
</dbReference>
<keyword evidence="8 12" id="KW-0408">Iron</keyword>
<keyword evidence="9 14" id="KW-1015">Disulfide bond</keyword>
<evidence type="ECO:0000256" key="6">
    <source>
        <dbReference type="ARBA" id="ARBA00022729"/>
    </source>
</evidence>
<evidence type="ECO:0000313" key="17">
    <source>
        <dbReference type="EnsemblPlants" id="Kaladp0018s0257.1.v1.1"/>
    </source>
</evidence>
<evidence type="ECO:0000256" key="4">
    <source>
        <dbReference type="ARBA" id="ARBA00022617"/>
    </source>
</evidence>
<dbReference type="GO" id="GO:0005576">
    <property type="term" value="C:extracellular region"/>
    <property type="evidence" value="ECO:0007669"/>
    <property type="project" value="UniProtKB-SubCell"/>
</dbReference>
<dbReference type="PANTHER" id="PTHR31517:SF81">
    <property type="entry name" value="PEROXIDASE"/>
    <property type="match status" value="1"/>
</dbReference>
<feature type="binding site" evidence="12">
    <location>
        <position position="72"/>
    </location>
    <ligand>
        <name>Ca(2+)</name>
        <dbReference type="ChEBI" id="CHEBI:29108"/>
        <label>1</label>
    </ligand>
</feature>
<keyword evidence="6 15" id="KW-0732">Signal</keyword>
<comment type="subcellular location">
    <subcellularLocation>
        <location evidence="15">Secreted</location>
    </subcellularLocation>
</comment>
<feature type="active site" description="Proton acceptor" evidence="10">
    <location>
        <position position="64"/>
    </location>
</feature>
<dbReference type="InterPro" id="IPR002016">
    <property type="entry name" value="Haem_peroxidase"/>
</dbReference>
<sequence>MEKASIAVLILFLIFRLGVDGGGLSYNFYEQSCPQAEDIVRDAMRAVFMADPAAPPALLRLMFHDCQVQGCDASILVDEDANGVQITSEITAARNFGVRNRDSISYAKSLLESQCPGQVSCSDVIIMAARDAVAFLGGPLINVPLGRRDSSNIPSSAVADSSIPPPNIQVGDMLRLFAKKGMTTEESVAIIGAHTIGATHCVNLMNRLYRSDRPSTDGMNPAYELMLRSACPRFSLTPNISIVANDLTMVTFDNHYYRSLMAGQGALAIDTAMASDPRTAPFVARFASDQDQFFNAFSSAFVKLSYSNVLTGNQGVIRENCARM</sequence>
<comment type="cofactor">
    <cofactor evidence="12 15">
        <name>heme b</name>
        <dbReference type="ChEBI" id="CHEBI:60344"/>
    </cofactor>
    <text evidence="12 15">Binds 1 heme b (iron(II)-protoporphyrin IX) group per subunit.</text>
</comment>
<dbReference type="OMA" id="VMDPRTA"/>
<evidence type="ECO:0000256" key="12">
    <source>
        <dbReference type="PIRSR" id="PIRSR600823-3"/>
    </source>
</evidence>